<evidence type="ECO:0000256" key="1">
    <source>
        <dbReference type="SAM" id="Phobius"/>
    </source>
</evidence>
<keyword evidence="1" id="KW-0472">Membrane</keyword>
<dbReference type="eggNOG" id="ENOG502SP4D">
    <property type="taxonomic scope" value="Eukaryota"/>
</dbReference>
<feature type="domain" description="DUF7136" evidence="3">
    <location>
        <begin position="25"/>
        <end position="241"/>
    </location>
</feature>
<reference evidence="4 5" key="1">
    <citation type="journal article" date="2011" name="Nat. Biotechnol.">
        <title>Comparative genomic analysis of the thermophilic biomass-degrading fungi Myceliophthora thermophila and Thielavia terrestris.</title>
        <authorList>
            <person name="Berka R.M."/>
            <person name="Grigoriev I.V."/>
            <person name="Otillar R."/>
            <person name="Salamov A."/>
            <person name="Grimwood J."/>
            <person name="Reid I."/>
            <person name="Ishmael N."/>
            <person name="John T."/>
            <person name="Darmond C."/>
            <person name="Moisan M.-C."/>
            <person name="Henrissat B."/>
            <person name="Coutinho P.M."/>
            <person name="Lombard V."/>
            <person name="Natvig D.O."/>
            <person name="Lindquist E."/>
            <person name="Schmutz J."/>
            <person name="Lucas S."/>
            <person name="Harris P."/>
            <person name="Powlowski J."/>
            <person name="Bellemare A."/>
            <person name="Taylor D."/>
            <person name="Butler G."/>
            <person name="de Vries R.P."/>
            <person name="Allijn I.E."/>
            <person name="van den Brink J."/>
            <person name="Ushinsky S."/>
            <person name="Storms R."/>
            <person name="Powell A.J."/>
            <person name="Paulsen I.T."/>
            <person name="Elbourne L.D.H."/>
            <person name="Baker S.E."/>
            <person name="Magnuson J."/>
            <person name="LaBoissiere S."/>
            <person name="Clutterbuck A.J."/>
            <person name="Martinez D."/>
            <person name="Wogulis M."/>
            <person name="de Leon A.L."/>
            <person name="Rey M.W."/>
            <person name="Tsang A."/>
        </authorList>
    </citation>
    <scope>NUCLEOTIDE SEQUENCE [LARGE SCALE GENOMIC DNA]</scope>
    <source>
        <strain evidence="5">ATCC 42464 / BCRC 31852 / DSM 1799</strain>
    </source>
</reference>
<organism evidence="4 5">
    <name type="scientific">Thermothelomyces thermophilus (strain ATCC 42464 / BCRC 31852 / DSM 1799)</name>
    <name type="common">Sporotrichum thermophile</name>
    <dbReference type="NCBI Taxonomy" id="573729"/>
    <lineage>
        <taxon>Eukaryota</taxon>
        <taxon>Fungi</taxon>
        <taxon>Dikarya</taxon>
        <taxon>Ascomycota</taxon>
        <taxon>Pezizomycotina</taxon>
        <taxon>Sordariomycetes</taxon>
        <taxon>Sordariomycetidae</taxon>
        <taxon>Sordariales</taxon>
        <taxon>Chaetomiaceae</taxon>
        <taxon>Thermothelomyces</taxon>
    </lineage>
</organism>
<dbReference type="VEuPathDB" id="FungiDB:MYCTH_5342"/>
<dbReference type="EMBL" id="CP003005">
    <property type="protein sequence ID" value="AEO59464.1"/>
    <property type="molecule type" value="Genomic_DNA"/>
</dbReference>
<protein>
    <recommendedName>
        <fullName evidence="3">DUF7136 domain-containing protein</fullName>
    </recommendedName>
</protein>
<keyword evidence="1" id="KW-1133">Transmembrane helix</keyword>
<proteinExistence type="predicted"/>
<dbReference type="HOGENOM" id="CLU_058866_1_0_1"/>
<dbReference type="InterPro" id="IPR055560">
    <property type="entry name" value="DUF7136"/>
</dbReference>
<dbReference type="OMA" id="CNGLNPP"/>
<dbReference type="KEGG" id="mtm:MYCTH_5342"/>
<feature type="signal peptide" evidence="2">
    <location>
        <begin position="1"/>
        <end position="22"/>
    </location>
</feature>
<dbReference type="InParanoid" id="G2QGV7"/>
<keyword evidence="2" id="KW-0732">Signal</keyword>
<gene>
    <name evidence="4" type="ORF">MYCTH_5342</name>
</gene>
<dbReference type="GeneID" id="11506315"/>
<evidence type="ECO:0000256" key="2">
    <source>
        <dbReference type="SAM" id="SignalP"/>
    </source>
</evidence>
<dbReference type="RefSeq" id="XP_003664709.1">
    <property type="nucleotide sequence ID" value="XM_003664661.1"/>
</dbReference>
<evidence type="ECO:0000313" key="4">
    <source>
        <dbReference type="EMBL" id="AEO59464.1"/>
    </source>
</evidence>
<dbReference type="Pfam" id="PF23584">
    <property type="entry name" value="DUF7136"/>
    <property type="match status" value="1"/>
</dbReference>
<sequence>MHLSSWGLWPFLASLVYLGAVADPAGVLEVDLVFPRNETYAPTPYMPIVFGFRNGELARRLNPEILVTMRNSTALGDISSYIETPVTVNWTSNEPNFVYTVFQNEFAIEGTWWIAWDVWWTTCKVEDDGLIHGDITRNHSSRLSDFVIKKGGKAVDLVAITANDKTCPETLGITINVTDTTAPISFANQPVPLRVSYPRLETCALVASSTPTANPCLVRIDSTAAAAISASAKSWQCILDRTPDCPDRWKKNTAQQLAVAGAASFAAALGAFGFLLLA</sequence>
<feature type="chain" id="PRO_5003435598" description="DUF7136 domain-containing protein" evidence="2">
    <location>
        <begin position="23"/>
        <end position="278"/>
    </location>
</feature>
<dbReference type="Proteomes" id="UP000007322">
    <property type="component" value="Chromosome 4"/>
</dbReference>
<keyword evidence="1" id="KW-0812">Transmembrane</keyword>
<evidence type="ECO:0000259" key="3">
    <source>
        <dbReference type="Pfam" id="PF23584"/>
    </source>
</evidence>
<feature type="transmembrane region" description="Helical" evidence="1">
    <location>
        <begin position="257"/>
        <end position="277"/>
    </location>
</feature>
<dbReference type="OrthoDB" id="4584730at2759"/>
<dbReference type="AlphaFoldDB" id="G2QGV7"/>
<name>G2QGV7_THET4</name>
<keyword evidence="5" id="KW-1185">Reference proteome</keyword>
<evidence type="ECO:0000313" key="5">
    <source>
        <dbReference type="Proteomes" id="UP000007322"/>
    </source>
</evidence>
<accession>G2QGV7</accession>